<dbReference type="RefSeq" id="WP_341419177.1">
    <property type="nucleotide sequence ID" value="NZ_JBBPCC010000026.1"/>
</dbReference>
<comment type="caution">
    <text evidence="6">The sequence shown here is derived from an EMBL/GenBank/DDBJ whole genome shotgun (WGS) entry which is preliminary data.</text>
</comment>
<sequence>MDQFPGKAKWATLVEEIPELVTSIKQAAQLTGLTEDTIRYYEKIGLLPYADRKKNGHRIYSREQIQGIIFLTRLKATGMTLEEMKHFREMTNAGDESIPARLSILEEHKQKIQSEIARLSDIQTIIEFKIDHFREIFQHPNSNDMLCEEASKKEI</sequence>
<keyword evidence="7" id="KW-1185">Reference proteome</keyword>
<dbReference type="Pfam" id="PF00376">
    <property type="entry name" value="MerR"/>
    <property type="match status" value="1"/>
</dbReference>
<evidence type="ECO:0000256" key="2">
    <source>
        <dbReference type="ARBA" id="ARBA00023015"/>
    </source>
</evidence>
<evidence type="ECO:0000256" key="3">
    <source>
        <dbReference type="ARBA" id="ARBA00023125"/>
    </source>
</evidence>
<dbReference type="InterPro" id="IPR000551">
    <property type="entry name" value="MerR-type_HTH_dom"/>
</dbReference>
<dbReference type="InterPro" id="IPR015358">
    <property type="entry name" value="Tscrpt_reg_MerR_DNA-bd"/>
</dbReference>
<dbReference type="InterPro" id="IPR009061">
    <property type="entry name" value="DNA-bd_dom_put_sf"/>
</dbReference>
<keyword evidence="4" id="KW-0804">Transcription</keyword>
<reference evidence="6 7" key="1">
    <citation type="submission" date="2024-04" db="EMBL/GenBank/DDBJ databases">
        <title>draft genome sequnece of Paenibacillus filicis.</title>
        <authorList>
            <person name="Kim D.-U."/>
        </authorList>
    </citation>
    <scope>NUCLEOTIDE SEQUENCE [LARGE SCALE GENOMIC DNA]</scope>
    <source>
        <strain evidence="6 7">KACC14197</strain>
    </source>
</reference>
<dbReference type="PANTHER" id="PTHR30204">
    <property type="entry name" value="REDOX-CYCLING DRUG-SENSING TRANSCRIPTIONAL ACTIVATOR SOXR"/>
    <property type="match status" value="1"/>
</dbReference>
<proteinExistence type="predicted"/>
<evidence type="ECO:0000259" key="5">
    <source>
        <dbReference type="PROSITE" id="PS50937"/>
    </source>
</evidence>
<accession>A0ABU9DVA0</accession>
<dbReference type="InterPro" id="IPR047057">
    <property type="entry name" value="MerR_fam"/>
</dbReference>
<dbReference type="EMBL" id="JBBPCC010000026">
    <property type="protein sequence ID" value="MEK8132048.1"/>
    <property type="molecule type" value="Genomic_DNA"/>
</dbReference>
<evidence type="ECO:0000256" key="4">
    <source>
        <dbReference type="ARBA" id="ARBA00023163"/>
    </source>
</evidence>
<evidence type="ECO:0000313" key="7">
    <source>
        <dbReference type="Proteomes" id="UP001469365"/>
    </source>
</evidence>
<dbReference type="CDD" id="cd01109">
    <property type="entry name" value="HTH_YyaN"/>
    <property type="match status" value="1"/>
</dbReference>
<dbReference type="PANTHER" id="PTHR30204:SF69">
    <property type="entry name" value="MERR-FAMILY TRANSCRIPTIONAL REGULATOR"/>
    <property type="match status" value="1"/>
</dbReference>
<evidence type="ECO:0000313" key="6">
    <source>
        <dbReference type="EMBL" id="MEK8132048.1"/>
    </source>
</evidence>
<dbReference type="SUPFAM" id="SSF46955">
    <property type="entry name" value="Putative DNA-binding domain"/>
    <property type="match status" value="1"/>
</dbReference>
<dbReference type="Proteomes" id="UP001469365">
    <property type="component" value="Unassembled WGS sequence"/>
</dbReference>
<name>A0ABU9DVA0_9BACL</name>
<keyword evidence="1" id="KW-0678">Repressor</keyword>
<evidence type="ECO:0000256" key="1">
    <source>
        <dbReference type="ARBA" id="ARBA00022491"/>
    </source>
</evidence>
<keyword evidence="2" id="KW-0805">Transcription regulation</keyword>
<organism evidence="6 7">
    <name type="scientific">Paenibacillus filicis</name>
    <dbReference type="NCBI Taxonomy" id="669464"/>
    <lineage>
        <taxon>Bacteria</taxon>
        <taxon>Bacillati</taxon>
        <taxon>Bacillota</taxon>
        <taxon>Bacilli</taxon>
        <taxon>Bacillales</taxon>
        <taxon>Paenibacillaceae</taxon>
        <taxon>Paenibacillus</taxon>
    </lineage>
</organism>
<dbReference type="Pfam" id="PF09278">
    <property type="entry name" value="MerR-DNA-bind"/>
    <property type="match status" value="1"/>
</dbReference>
<dbReference type="Gene3D" id="1.10.1660.10">
    <property type="match status" value="1"/>
</dbReference>
<dbReference type="SMART" id="SM00422">
    <property type="entry name" value="HTH_MERR"/>
    <property type="match status" value="1"/>
</dbReference>
<gene>
    <name evidence="6" type="ORF">WMW72_29545</name>
</gene>
<dbReference type="PROSITE" id="PS50937">
    <property type="entry name" value="HTH_MERR_2"/>
    <property type="match status" value="1"/>
</dbReference>
<keyword evidence="3" id="KW-0238">DNA-binding</keyword>
<protein>
    <submittedName>
        <fullName evidence="6">MerR family transcriptional regulator</fullName>
    </submittedName>
</protein>
<feature type="domain" description="HTH merR-type" evidence="5">
    <location>
        <begin position="23"/>
        <end position="90"/>
    </location>
</feature>